<organism evidence="7 8">
    <name type="scientific">Stylosanthes scabra</name>
    <dbReference type="NCBI Taxonomy" id="79078"/>
    <lineage>
        <taxon>Eukaryota</taxon>
        <taxon>Viridiplantae</taxon>
        <taxon>Streptophyta</taxon>
        <taxon>Embryophyta</taxon>
        <taxon>Tracheophyta</taxon>
        <taxon>Spermatophyta</taxon>
        <taxon>Magnoliopsida</taxon>
        <taxon>eudicotyledons</taxon>
        <taxon>Gunneridae</taxon>
        <taxon>Pentapetalae</taxon>
        <taxon>rosids</taxon>
        <taxon>fabids</taxon>
        <taxon>Fabales</taxon>
        <taxon>Fabaceae</taxon>
        <taxon>Papilionoideae</taxon>
        <taxon>50 kb inversion clade</taxon>
        <taxon>dalbergioids sensu lato</taxon>
        <taxon>Dalbergieae</taxon>
        <taxon>Pterocarpus clade</taxon>
        <taxon>Stylosanthes</taxon>
    </lineage>
</organism>
<sequence length="312" mass="35505">MAEAIVEIVINNLSSLIQNELGPFLGFNEDLERLRSSLTSIKATLQDAEERQFTQSSIKDWLLKLKDAAHMLDDILDECATHALELHEGRLNCCGSPGKLQYSCLSSFNPKHVMFRYKTAKKIKMISERLDQIAKERHDFHLKEIVVDTRTTGVMDWRQTTSLITQPQVYGREKERDNIIDFLVGDASNSLDLSVYPILGVGGLGKTTLAQLILNHERVVQHFDLRIWVCVSEDFSLERMTKSIIESASGHACQDMELEPLQRRLRDIIETKRYLLVLDDVWDDNQDNWQRLRSILACGAQGCNSLGNNAST</sequence>
<dbReference type="PANTHER" id="PTHR36766">
    <property type="entry name" value="PLANT BROAD-SPECTRUM MILDEW RESISTANCE PROTEIN RPW8"/>
    <property type="match status" value="1"/>
</dbReference>
<feature type="domain" description="Disease resistance N-terminal" evidence="6">
    <location>
        <begin position="5"/>
        <end position="92"/>
    </location>
</feature>
<dbReference type="Proteomes" id="UP001341840">
    <property type="component" value="Unassembled WGS sequence"/>
</dbReference>
<gene>
    <name evidence="7" type="ORF">PIB30_071574</name>
</gene>
<dbReference type="Gene3D" id="3.40.50.300">
    <property type="entry name" value="P-loop containing nucleotide triphosphate hydrolases"/>
    <property type="match status" value="1"/>
</dbReference>
<protein>
    <submittedName>
        <fullName evidence="7">Uncharacterized protein</fullName>
    </submittedName>
</protein>
<dbReference type="Pfam" id="PF00931">
    <property type="entry name" value="NB-ARC"/>
    <property type="match status" value="1"/>
</dbReference>
<evidence type="ECO:0000259" key="5">
    <source>
        <dbReference type="Pfam" id="PF00931"/>
    </source>
</evidence>
<keyword evidence="8" id="KW-1185">Reference proteome</keyword>
<dbReference type="PRINTS" id="PR00364">
    <property type="entry name" value="DISEASERSIST"/>
</dbReference>
<reference evidence="7 8" key="1">
    <citation type="journal article" date="2023" name="Plants (Basel)">
        <title>Bridging the Gap: Combining Genomics and Transcriptomics Approaches to Understand Stylosanthes scabra, an Orphan Legume from the Brazilian Caatinga.</title>
        <authorList>
            <person name="Ferreira-Neto J.R.C."/>
            <person name="da Silva M.D."/>
            <person name="Binneck E."/>
            <person name="de Melo N.F."/>
            <person name="da Silva R.H."/>
            <person name="de Melo A.L.T.M."/>
            <person name="Pandolfi V."/>
            <person name="Bustamante F.O."/>
            <person name="Brasileiro-Vidal A.C."/>
            <person name="Benko-Iseppon A.M."/>
        </authorList>
    </citation>
    <scope>NUCLEOTIDE SEQUENCE [LARGE SCALE GENOMIC DNA]</scope>
    <source>
        <tissue evidence="7">Leaves</tissue>
    </source>
</reference>
<keyword evidence="3" id="KW-0611">Plant defense</keyword>
<proteinExistence type="predicted"/>
<dbReference type="Gene3D" id="1.20.5.4130">
    <property type="match status" value="1"/>
</dbReference>
<dbReference type="CDD" id="cd14798">
    <property type="entry name" value="RX-CC_like"/>
    <property type="match status" value="1"/>
</dbReference>
<evidence type="ECO:0000259" key="6">
    <source>
        <dbReference type="Pfam" id="PF18052"/>
    </source>
</evidence>
<dbReference type="PANTHER" id="PTHR36766:SF42">
    <property type="entry name" value="NB-ARC DOMAIN DISEASE RESISTANCE PROTEIN"/>
    <property type="match status" value="1"/>
</dbReference>
<dbReference type="InterPro" id="IPR002182">
    <property type="entry name" value="NB-ARC"/>
</dbReference>
<keyword evidence="2" id="KW-0547">Nucleotide-binding</keyword>
<evidence type="ECO:0000256" key="4">
    <source>
        <dbReference type="ARBA" id="ARBA00022840"/>
    </source>
</evidence>
<keyword evidence="1" id="KW-0677">Repeat</keyword>
<dbReference type="SUPFAM" id="SSF52540">
    <property type="entry name" value="P-loop containing nucleoside triphosphate hydrolases"/>
    <property type="match status" value="1"/>
</dbReference>
<name>A0ABU6URL1_9FABA</name>
<accession>A0ABU6URL1</accession>
<dbReference type="Pfam" id="PF18052">
    <property type="entry name" value="Rx_N"/>
    <property type="match status" value="1"/>
</dbReference>
<dbReference type="EMBL" id="JASCZI010121658">
    <property type="protein sequence ID" value="MED6162553.1"/>
    <property type="molecule type" value="Genomic_DNA"/>
</dbReference>
<evidence type="ECO:0000256" key="1">
    <source>
        <dbReference type="ARBA" id="ARBA00022737"/>
    </source>
</evidence>
<feature type="domain" description="NB-ARC" evidence="5">
    <location>
        <begin position="173"/>
        <end position="303"/>
    </location>
</feature>
<comment type="caution">
    <text evidence="7">The sequence shown here is derived from an EMBL/GenBank/DDBJ whole genome shotgun (WGS) entry which is preliminary data.</text>
</comment>
<keyword evidence="4" id="KW-0067">ATP-binding</keyword>
<evidence type="ECO:0000313" key="7">
    <source>
        <dbReference type="EMBL" id="MED6162553.1"/>
    </source>
</evidence>
<evidence type="ECO:0000256" key="3">
    <source>
        <dbReference type="ARBA" id="ARBA00022821"/>
    </source>
</evidence>
<dbReference type="InterPro" id="IPR038005">
    <property type="entry name" value="RX-like_CC"/>
</dbReference>
<dbReference type="InterPro" id="IPR027417">
    <property type="entry name" value="P-loop_NTPase"/>
</dbReference>
<evidence type="ECO:0000256" key="2">
    <source>
        <dbReference type="ARBA" id="ARBA00022741"/>
    </source>
</evidence>
<evidence type="ECO:0000313" key="8">
    <source>
        <dbReference type="Proteomes" id="UP001341840"/>
    </source>
</evidence>
<dbReference type="InterPro" id="IPR041118">
    <property type="entry name" value="Rx_N"/>
</dbReference>